<keyword evidence="2" id="KW-1185">Reference proteome</keyword>
<dbReference type="EMBL" id="JASSZA010000012">
    <property type="protein sequence ID" value="KAK2096042.1"/>
    <property type="molecule type" value="Genomic_DNA"/>
</dbReference>
<accession>A0ABQ9UG23</accession>
<proteinExistence type="predicted"/>
<evidence type="ECO:0000313" key="1">
    <source>
        <dbReference type="EMBL" id="KAK2096042.1"/>
    </source>
</evidence>
<dbReference type="Proteomes" id="UP001266305">
    <property type="component" value="Unassembled WGS sequence"/>
</dbReference>
<sequence length="181" mass="20319">MWNEAEFCVLTPFEFSSTEKSTPYHGPLPSTDAQFHDPPPLITTFPHPQPQLPAPTFPPSHNPSHLRAPAVELALDVNTELQCGCLVAQLVKRIIFQQTNEHFIFTKSDMPSALAPHPQSVWEKAWQAIQWETQARIASAMEFPKAMQRAGWQPGLKPSSIGSCLRRLCLRLCRGLQHCAE</sequence>
<organism evidence="1 2">
    <name type="scientific">Saguinus oedipus</name>
    <name type="common">Cotton-top tamarin</name>
    <name type="synonym">Oedipomidas oedipus</name>
    <dbReference type="NCBI Taxonomy" id="9490"/>
    <lineage>
        <taxon>Eukaryota</taxon>
        <taxon>Metazoa</taxon>
        <taxon>Chordata</taxon>
        <taxon>Craniata</taxon>
        <taxon>Vertebrata</taxon>
        <taxon>Euteleostomi</taxon>
        <taxon>Mammalia</taxon>
        <taxon>Eutheria</taxon>
        <taxon>Euarchontoglires</taxon>
        <taxon>Primates</taxon>
        <taxon>Haplorrhini</taxon>
        <taxon>Platyrrhini</taxon>
        <taxon>Cebidae</taxon>
        <taxon>Callitrichinae</taxon>
        <taxon>Saguinus</taxon>
    </lineage>
</organism>
<gene>
    <name evidence="1" type="ORF">P7K49_025076</name>
</gene>
<reference evidence="1 2" key="1">
    <citation type="submission" date="2023-05" db="EMBL/GenBank/DDBJ databases">
        <title>B98-5 Cell Line De Novo Hybrid Assembly: An Optical Mapping Approach.</title>
        <authorList>
            <person name="Kananen K."/>
            <person name="Auerbach J.A."/>
            <person name="Kautto E."/>
            <person name="Blachly J.S."/>
        </authorList>
    </citation>
    <scope>NUCLEOTIDE SEQUENCE [LARGE SCALE GENOMIC DNA]</scope>
    <source>
        <strain evidence="1">B95-8</strain>
        <tissue evidence="1">Cell line</tissue>
    </source>
</reference>
<comment type="caution">
    <text evidence="1">The sequence shown here is derived from an EMBL/GenBank/DDBJ whole genome shotgun (WGS) entry which is preliminary data.</text>
</comment>
<evidence type="ECO:0000313" key="2">
    <source>
        <dbReference type="Proteomes" id="UP001266305"/>
    </source>
</evidence>
<name>A0ABQ9UG23_SAGOE</name>
<protein>
    <submittedName>
        <fullName evidence="1">Uncharacterized protein</fullName>
    </submittedName>
</protein>